<protein>
    <submittedName>
        <fullName evidence="4">Polysaccharide deacetylase family protein</fullName>
    </submittedName>
</protein>
<proteinExistence type="predicted"/>
<reference evidence="4" key="1">
    <citation type="journal article" date="2020" name="mSystems">
        <title>Genome- and Community-Level Interaction Insights into Carbon Utilization and Element Cycling Functions of Hydrothermarchaeota in Hydrothermal Sediment.</title>
        <authorList>
            <person name="Zhou Z."/>
            <person name="Liu Y."/>
            <person name="Xu W."/>
            <person name="Pan J."/>
            <person name="Luo Z.H."/>
            <person name="Li M."/>
        </authorList>
    </citation>
    <scope>NUCLEOTIDE SEQUENCE [LARGE SCALE GENOMIC DNA]</scope>
    <source>
        <strain evidence="4">SpSt-374</strain>
    </source>
</reference>
<dbReference type="InterPro" id="IPR011330">
    <property type="entry name" value="Glyco_hydro/deAcase_b/a-brl"/>
</dbReference>
<dbReference type="GO" id="GO:0046872">
    <property type="term" value="F:metal ion binding"/>
    <property type="evidence" value="ECO:0007669"/>
    <property type="project" value="UniProtKB-KW"/>
</dbReference>
<feature type="domain" description="NodB homology" evidence="3">
    <location>
        <begin position="113"/>
        <end position="292"/>
    </location>
</feature>
<evidence type="ECO:0000259" key="3">
    <source>
        <dbReference type="PROSITE" id="PS51677"/>
    </source>
</evidence>
<dbReference type="InterPro" id="IPR050248">
    <property type="entry name" value="Polysacc_deacetylase_ArnD"/>
</dbReference>
<evidence type="ECO:0000256" key="1">
    <source>
        <dbReference type="ARBA" id="ARBA00022723"/>
    </source>
</evidence>
<dbReference type="CDD" id="cd10917">
    <property type="entry name" value="CE4_NodB_like_6s_7s"/>
    <property type="match status" value="1"/>
</dbReference>
<evidence type="ECO:0000256" key="2">
    <source>
        <dbReference type="ARBA" id="ARBA00022801"/>
    </source>
</evidence>
<dbReference type="AlphaFoldDB" id="A0A7C3ZIB2"/>
<dbReference type="GO" id="GO:0016020">
    <property type="term" value="C:membrane"/>
    <property type="evidence" value="ECO:0007669"/>
    <property type="project" value="TreeGrafter"/>
</dbReference>
<dbReference type="EMBL" id="DSPX01000041">
    <property type="protein sequence ID" value="HGF99882.1"/>
    <property type="molecule type" value="Genomic_DNA"/>
</dbReference>
<dbReference type="Gene3D" id="3.20.20.370">
    <property type="entry name" value="Glycoside hydrolase/deacetylase"/>
    <property type="match status" value="1"/>
</dbReference>
<accession>A0A7C3ZIB2</accession>
<evidence type="ECO:0000313" key="4">
    <source>
        <dbReference type="EMBL" id="HGF99882.1"/>
    </source>
</evidence>
<gene>
    <name evidence="4" type="ORF">ENR15_04245</name>
</gene>
<comment type="caution">
    <text evidence="4">The sequence shown here is derived from an EMBL/GenBank/DDBJ whole genome shotgun (WGS) entry which is preliminary data.</text>
</comment>
<dbReference type="Pfam" id="PF01522">
    <property type="entry name" value="Polysacc_deac_1"/>
    <property type="match status" value="1"/>
</dbReference>
<name>A0A7C3ZIB2_9CYAN</name>
<sequence length="319" mass="34880">MATIDPSWYKEQFTIGLVAAICTAASATLVQSLNIDQMLPDPNTLAASLSVFQLKQVPQRALPLAMASEQRVEGFVQELATQQTKIEANFTFNPPKLFQGKTIEEVPLKSQEKVIALTFDDGPWKDHTDSILKILQDNDVKGTFFFIGQHLQQFPEQAKRVVAAGHAVANHTWNHHYHNVDSTIAAKEIGDTNNLMYKLTGAKSKIFRPPGGVMDNGLVAYAHSQNYVVAMWSSDAREASGPTVETLVNNVVSSASPGGIVLMHDGGGDRSTTVAALPIVITQLRQQGYKFVTLPQLFTMKQQDEESFTTATPARPSTP</sequence>
<dbReference type="PROSITE" id="PS51677">
    <property type="entry name" value="NODB"/>
    <property type="match status" value="1"/>
</dbReference>
<dbReference type="GO" id="GO:0005975">
    <property type="term" value="P:carbohydrate metabolic process"/>
    <property type="evidence" value="ECO:0007669"/>
    <property type="project" value="InterPro"/>
</dbReference>
<organism evidence="4">
    <name type="scientific">Planktothricoides sp. SpSt-374</name>
    <dbReference type="NCBI Taxonomy" id="2282167"/>
    <lineage>
        <taxon>Bacteria</taxon>
        <taxon>Bacillati</taxon>
        <taxon>Cyanobacteriota</taxon>
        <taxon>Cyanophyceae</taxon>
        <taxon>Oscillatoriophycideae</taxon>
        <taxon>Oscillatoriales</taxon>
        <taxon>Oscillatoriaceae</taxon>
        <taxon>Planktothricoides</taxon>
    </lineage>
</organism>
<dbReference type="PANTHER" id="PTHR10587">
    <property type="entry name" value="GLYCOSYL TRANSFERASE-RELATED"/>
    <property type="match status" value="1"/>
</dbReference>
<keyword evidence="2" id="KW-0378">Hydrolase</keyword>
<dbReference type="PANTHER" id="PTHR10587:SF133">
    <property type="entry name" value="CHITIN DEACETYLASE 1-RELATED"/>
    <property type="match status" value="1"/>
</dbReference>
<dbReference type="SUPFAM" id="SSF88713">
    <property type="entry name" value="Glycoside hydrolase/deacetylase"/>
    <property type="match status" value="1"/>
</dbReference>
<dbReference type="InterPro" id="IPR002509">
    <property type="entry name" value="NODB_dom"/>
</dbReference>
<dbReference type="GO" id="GO:0016810">
    <property type="term" value="F:hydrolase activity, acting on carbon-nitrogen (but not peptide) bonds"/>
    <property type="evidence" value="ECO:0007669"/>
    <property type="project" value="InterPro"/>
</dbReference>
<keyword evidence="1" id="KW-0479">Metal-binding</keyword>